<reference evidence="2" key="1">
    <citation type="journal article" date="2021" name="Sci. Rep.">
        <title>An efficient direct screening system for microorganisms that activate plant immune responses based on plant-microbe interactions using cultured plant cells.</title>
        <authorList>
            <person name="Kurokawa M."/>
            <person name="Nakano M."/>
            <person name="Kitahata N."/>
            <person name="Kuchitsu K."/>
            <person name="Furuya T."/>
        </authorList>
    </citation>
    <scope>NUCLEOTIDE SEQUENCE</scope>
    <source>
        <strain evidence="2">RS3R-1</strain>
    </source>
</reference>
<reference evidence="2" key="3">
    <citation type="journal article" date="2023" name="J. Biotechnol.">
        <title>Draft Genome Sequences of Endophytic Pseudomonas Strains, Isolated from the Interior of Brassicaceae Plants.</title>
        <authorList>
            <person name="Kaneko H."/>
            <person name="Furuya T."/>
        </authorList>
    </citation>
    <scope>NUCLEOTIDE SEQUENCE</scope>
    <source>
        <strain evidence="2">RS3R-1</strain>
    </source>
</reference>
<comment type="caution">
    <text evidence="2">The sequence shown here is derived from an EMBL/GenBank/DDBJ whole genome shotgun (WGS) entry which is preliminary data.</text>
</comment>
<gene>
    <name evidence="2" type="ORF">RS3R1_03200</name>
</gene>
<feature type="region of interest" description="Disordered" evidence="1">
    <location>
        <begin position="38"/>
        <end position="60"/>
    </location>
</feature>
<keyword evidence="3" id="KW-1185">Reference proteome</keyword>
<protein>
    <submittedName>
        <fullName evidence="2">Uncharacterized protein</fullName>
    </submittedName>
</protein>
<reference evidence="2" key="2">
    <citation type="submission" date="2022-11" db="EMBL/GenBank/DDBJ databases">
        <title>Draft genome sequencing of Pseudomonas atacamensis RS3R1.</title>
        <authorList>
            <person name="Furuya T."/>
            <person name="Kaneko H."/>
        </authorList>
    </citation>
    <scope>NUCLEOTIDE SEQUENCE</scope>
    <source>
        <strain evidence="2">RS3R-1</strain>
    </source>
</reference>
<evidence type="ECO:0000256" key="1">
    <source>
        <dbReference type="SAM" id="MobiDB-lite"/>
    </source>
</evidence>
<proteinExistence type="predicted"/>
<name>A0ABQ5PCK1_9PSED</name>
<dbReference type="EMBL" id="BSCQ01000003">
    <property type="protein sequence ID" value="GLH41233.1"/>
    <property type="molecule type" value="Genomic_DNA"/>
</dbReference>
<evidence type="ECO:0000313" key="2">
    <source>
        <dbReference type="EMBL" id="GLH41233.1"/>
    </source>
</evidence>
<sequence>MRSLVNLAGACPATKVANEASISWVCSKTPLPDLQQRGKLSSVWRKQKRPDKSGRWLLQR</sequence>
<evidence type="ECO:0000313" key="3">
    <source>
        <dbReference type="Proteomes" id="UP001145022"/>
    </source>
</evidence>
<dbReference type="Proteomes" id="UP001145022">
    <property type="component" value="Unassembled WGS sequence"/>
</dbReference>
<accession>A0ABQ5PCK1</accession>
<organism evidence="2 3">
    <name type="scientific">Pseudomonas atacamensis</name>
    <dbReference type="NCBI Taxonomy" id="2565368"/>
    <lineage>
        <taxon>Bacteria</taxon>
        <taxon>Pseudomonadati</taxon>
        <taxon>Pseudomonadota</taxon>
        <taxon>Gammaproteobacteria</taxon>
        <taxon>Pseudomonadales</taxon>
        <taxon>Pseudomonadaceae</taxon>
        <taxon>Pseudomonas</taxon>
    </lineage>
</organism>